<keyword evidence="7" id="KW-0458">Lysosome</keyword>
<evidence type="ECO:0000256" key="5">
    <source>
        <dbReference type="ARBA" id="ARBA00022989"/>
    </source>
</evidence>
<dbReference type="InterPro" id="IPR003492">
    <property type="entry name" value="Battenin_disease_Cln3"/>
</dbReference>
<dbReference type="Proteomes" id="UP000614601">
    <property type="component" value="Unassembled WGS sequence"/>
</dbReference>
<dbReference type="PANTHER" id="PTHR10981:SF0">
    <property type="entry name" value="BATTENIN"/>
    <property type="match status" value="1"/>
</dbReference>
<keyword evidence="6 7" id="KW-0472">Membrane</keyword>
<keyword evidence="5 7" id="KW-1133">Transmembrane helix</keyword>
<evidence type="ECO:0000313" key="9">
    <source>
        <dbReference type="Proteomes" id="UP000614601"/>
    </source>
</evidence>
<dbReference type="InterPro" id="IPR036259">
    <property type="entry name" value="MFS_trans_sf"/>
</dbReference>
<evidence type="ECO:0000256" key="2">
    <source>
        <dbReference type="ARBA" id="ARBA00007467"/>
    </source>
</evidence>
<dbReference type="AlphaFoldDB" id="A0A811KS39"/>
<keyword evidence="3" id="KW-0813">Transport</keyword>
<evidence type="ECO:0000256" key="4">
    <source>
        <dbReference type="ARBA" id="ARBA00022692"/>
    </source>
</evidence>
<comment type="similarity">
    <text evidence="2 7">Belongs to the battenin family.</text>
</comment>
<evidence type="ECO:0000256" key="6">
    <source>
        <dbReference type="ARBA" id="ARBA00023136"/>
    </source>
</evidence>
<dbReference type="GO" id="GO:0012505">
    <property type="term" value="C:endomembrane system"/>
    <property type="evidence" value="ECO:0007669"/>
    <property type="project" value="UniProtKB-SubCell"/>
</dbReference>
<feature type="transmembrane region" description="Helical" evidence="7">
    <location>
        <begin position="12"/>
        <end position="31"/>
    </location>
</feature>
<comment type="subcellular location">
    <subcellularLocation>
        <location evidence="1">Endomembrane system</location>
        <topology evidence="1">Multi-pass membrane protein</topology>
    </subcellularLocation>
    <subcellularLocation>
        <location evidence="7">Lysosome membrane</location>
        <topology evidence="7">Multi-pass membrane protein</topology>
    </subcellularLocation>
</comment>
<dbReference type="GO" id="GO:0051453">
    <property type="term" value="P:regulation of intracellular pH"/>
    <property type="evidence" value="ECO:0007669"/>
    <property type="project" value="TreeGrafter"/>
</dbReference>
<dbReference type="Gene3D" id="1.20.1250.20">
    <property type="entry name" value="MFS general substrate transporter like domains"/>
    <property type="match status" value="1"/>
</dbReference>
<evidence type="ECO:0000313" key="8">
    <source>
        <dbReference type="EMBL" id="CAD5218105.1"/>
    </source>
</evidence>
<dbReference type="SUPFAM" id="SSF103473">
    <property type="entry name" value="MFS general substrate transporter"/>
    <property type="match status" value="1"/>
</dbReference>
<dbReference type="Pfam" id="PF02487">
    <property type="entry name" value="CLN3"/>
    <property type="match status" value="1"/>
</dbReference>
<comment type="caution">
    <text evidence="8">The sequence shown here is derived from an EMBL/GenBank/DDBJ whole genome shotgun (WGS) entry which is preliminary data.</text>
</comment>
<feature type="transmembrane region" description="Helical" evidence="7">
    <location>
        <begin position="187"/>
        <end position="207"/>
    </location>
</feature>
<dbReference type="GO" id="GO:0005765">
    <property type="term" value="C:lysosomal membrane"/>
    <property type="evidence" value="ECO:0007669"/>
    <property type="project" value="UniProtKB-SubCell"/>
</dbReference>
<dbReference type="GO" id="GO:0007040">
    <property type="term" value="P:lysosome organization"/>
    <property type="evidence" value="ECO:0007669"/>
    <property type="project" value="TreeGrafter"/>
</dbReference>
<gene>
    <name evidence="8" type="ORF">BOKJ2_LOCUS7315</name>
</gene>
<keyword evidence="9" id="KW-1185">Reference proteome</keyword>
<dbReference type="EMBL" id="CAJFDH010000004">
    <property type="protein sequence ID" value="CAD5218105.1"/>
    <property type="molecule type" value="Genomic_DNA"/>
</dbReference>
<sequence>MADINAVRNFIAFWIFGLCNNFAYVIMLSAADDIMSQQEHENVKSSSNSTLDSVKCVEKITSHECTTATLGAVLLADIIPCLVAKLVLPFFMHRLPHGARHLLVCILQALSYIMVATSGSIPMSLFGVVFASLSSGIGENAYLALSAHYSGNSISAWSSGTGGAGIFGALGYALLTEPHLLELTPRTTLLVMLIIPILFYITNYTILVQSPTIYRATVFRPNTWIVPATNKNTENDIEDDKETSEIKADDISITGTYEEESNTLKSNPTATISMQERLWLLIPLLKYMIPMALVYYAEYLINQGLAEPRVREYSLAVASLADAVGIVAAGFTTIPVHNFVCSLNH</sequence>
<name>A0A811KS39_9BILA</name>
<proteinExistence type="inferred from homology"/>
<feature type="transmembrane region" description="Helical" evidence="7">
    <location>
        <begin position="278"/>
        <end position="301"/>
    </location>
</feature>
<reference evidence="8" key="1">
    <citation type="submission" date="2020-09" db="EMBL/GenBank/DDBJ databases">
        <authorList>
            <person name="Kikuchi T."/>
        </authorList>
    </citation>
    <scope>NUCLEOTIDE SEQUENCE</scope>
    <source>
        <strain evidence="8">SH1</strain>
    </source>
</reference>
<feature type="transmembrane region" description="Helical" evidence="7">
    <location>
        <begin position="68"/>
        <end position="88"/>
    </location>
</feature>
<evidence type="ECO:0000256" key="3">
    <source>
        <dbReference type="ARBA" id="ARBA00022448"/>
    </source>
</evidence>
<accession>A0A811KS39</accession>
<feature type="transmembrane region" description="Helical" evidence="7">
    <location>
        <begin position="109"/>
        <end position="134"/>
    </location>
</feature>
<organism evidence="8 9">
    <name type="scientific">Bursaphelenchus okinawaensis</name>
    <dbReference type="NCBI Taxonomy" id="465554"/>
    <lineage>
        <taxon>Eukaryota</taxon>
        <taxon>Metazoa</taxon>
        <taxon>Ecdysozoa</taxon>
        <taxon>Nematoda</taxon>
        <taxon>Chromadorea</taxon>
        <taxon>Rhabditida</taxon>
        <taxon>Tylenchina</taxon>
        <taxon>Tylenchomorpha</taxon>
        <taxon>Aphelenchoidea</taxon>
        <taxon>Aphelenchoididae</taxon>
        <taxon>Bursaphelenchus</taxon>
    </lineage>
</organism>
<feature type="transmembrane region" description="Helical" evidence="7">
    <location>
        <begin position="154"/>
        <end position="175"/>
    </location>
</feature>
<protein>
    <recommendedName>
        <fullName evidence="7">Battenin</fullName>
    </recommendedName>
</protein>
<dbReference type="PANTHER" id="PTHR10981">
    <property type="entry name" value="BATTENIN"/>
    <property type="match status" value="1"/>
</dbReference>
<dbReference type="OrthoDB" id="5965864at2759"/>
<evidence type="ECO:0000256" key="7">
    <source>
        <dbReference type="RuleBase" id="RU361113"/>
    </source>
</evidence>
<feature type="transmembrane region" description="Helical" evidence="7">
    <location>
        <begin position="313"/>
        <end position="334"/>
    </location>
</feature>
<dbReference type="EMBL" id="CAJFCW020000004">
    <property type="protein sequence ID" value="CAG9109268.1"/>
    <property type="molecule type" value="Genomic_DNA"/>
</dbReference>
<keyword evidence="4 7" id="KW-0812">Transmembrane</keyword>
<evidence type="ECO:0000256" key="1">
    <source>
        <dbReference type="ARBA" id="ARBA00004127"/>
    </source>
</evidence>
<dbReference type="Proteomes" id="UP000783686">
    <property type="component" value="Unassembled WGS sequence"/>
</dbReference>
<dbReference type="PRINTS" id="PR01315">
    <property type="entry name" value="BATTENIN"/>
</dbReference>